<dbReference type="InterPro" id="IPR032852">
    <property type="entry name" value="ALKBH2"/>
</dbReference>
<dbReference type="InterPro" id="IPR005123">
    <property type="entry name" value="Oxoglu/Fe-dep_dioxygenase_dom"/>
</dbReference>
<dbReference type="AlphaFoldDB" id="A0A166QR50"/>
<dbReference type="OrthoDB" id="545910at2759"/>
<feature type="binding site" evidence="1">
    <location>
        <position position="278"/>
    </location>
    <ligand>
        <name>2-oxoglutarate</name>
        <dbReference type="ChEBI" id="CHEBI:16810"/>
    </ligand>
</feature>
<evidence type="ECO:0000313" key="4">
    <source>
        <dbReference type="Proteomes" id="UP000076532"/>
    </source>
</evidence>
<dbReference type="SUPFAM" id="SSF51197">
    <property type="entry name" value="Clavaminate synthase-like"/>
    <property type="match status" value="1"/>
</dbReference>
<gene>
    <name evidence="3" type="ORF">FIBSPDRAFT_818654</name>
</gene>
<feature type="binding site" evidence="1">
    <location>
        <position position="188"/>
    </location>
    <ligand>
        <name>2-oxoglutarate</name>
        <dbReference type="ChEBI" id="CHEBI:16810"/>
    </ligand>
</feature>
<feature type="binding site" evidence="1">
    <location>
        <position position="190"/>
    </location>
    <ligand>
        <name>2-oxoglutarate</name>
        <dbReference type="ChEBI" id="CHEBI:16810"/>
    </ligand>
</feature>
<evidence type="ECO:0000259" key="2">
    <source>
        <dbReference type="PROSITE" id="PS51471"/>
    </source>
</evidence>
<dbReference type="InterPro" id="IPR037151">
    <property type="entry name" value="AlkB-like_sf"/>
</dbReference>
<dbReference type="EMBL" id="KV417509">
    <property type="protein sequence ID" value="KZP27448.1"/>
    <property type="molecule type" value="Genomic_DNA"/>
</dbReference>
<dbReference type="InterPro" id="IPR027450">
    <property type="entry name" value="AlkB-like"/>
</dbReference>
<feature type="binding site" evidence="1">
    <location>
        <position position="274"/>
    </location>
    <ligand>
        <name>2-oxoglutarate</name>
        <dbReference type="ChEBI" id="CHEBI:16810"/>
    </ligand>
</feature>
<feature type="binding site" evidence="1">
    <location>
        <position position="260"/>
    </location>
    <ligand>
        <name>2-oxoglutarate</name>
        <dbReference type="ChEBI" id="CHEBI:16810"/>
    </ligand>
</feature>
<proteinExistence type="predicted"/>
<dbReference type="GO" id="GO:0035516">
    <property type="term" value="F:broad specificity oxidative DNA demethylase activity"/>
    <property type="evidence" value="ECO:0007669"/>
    <property type="project" value="TreeGrafter"/>
</dbReference>
<dbReference type="PANTHER" id="PTHR31573:SF1">
    <property type="entry name" value="DNA OXIDATIVE DEMETHYLASE ALKBH2"/>
    <property type="match status" value="1"/>
</dbReference>
<feature type="binding site" evidence="1">
    <location>
        <position position="200"/>
    </location>
    <ligand>
        <name>2-oxoglutarate</name>
        <dbReference type="ChEBI" id="CHEBI:16810"/>
    </ligand>
</feature>
<feature type="binding site" evidence="1">
    <location>
        <position position="280"/>
    </location>
    <ligand>
        <name>2-oxoglutarate</name>
        <dbReference type="ChEBI" id="CHEBI:16810"/>
    </ligand>
</feature>
<evidence type="ECO:0000313" key="3">
    <source>
        <dbReference type="EMBL" id="KZP27448.1"/>
    </source>
</evidence>
<dbReference type="PROSITE" id="PS51471">
    <property type="entry name" value="FE2OG_OXY"/>
    <property type="match status" value="1"/>
</dbReference>
<keyword evidence="4" id="KW-1185">Reference proteome</keyword>
<dbReference type="PANTHER" id="PTHR31573">
    <property type="entry name" value="ALPHA-KETOGLUTARATE-DEPENDENT DIOXYGENASE ALKB HOMOLOG 2"/>
    <property type="match status" value="1"/>
</dbReference>
<dbReference type="Proteomes" id="UP000076532">
    <property type="component" value="Unassembled WGS sequence"/>
</dbReference>
<name>A0A166QR50_9AGAM</name>
<evidence type="ECO:0000256" key="1">
    <source>
        <dbReference type="PIRSR" id="PIRSR632852-1"/>
    </source>
</evidence>
<dbReference type="Gene3D" id="2.60.120.590">
    <property type="entry name" value="Alpha-ketoglutarate-dependent dioxygenase AlkB-like"/>
    <property type="match status" value="1"/>
</dbReference>
<reference evidence="3 4" key="1">
    <citation type="journal article" date="2016" name="Mol. Biol. Evol.">
        <title>Comparative Genomics of Early-Diverging Mushroom-Forming Fungi Provides Insights into the Origins of Lignocellulose Decay Capabilities.</title>
        <authorList>
            <person name="Nagy L.G."/>
            <person name="Riley R."/>
            <person name="Tritt A."/>
            <person name="Adam C."/>
            <person name="Daum C."/>
            <person name="Floudas D."/>
            <person name="Sun H."/>
            <person name="Yadav J.S."/>
            <person name="Pangilinan J."/>
            <person name="Larsson K.H."/>
            <person name="Matsuura K."/>
            <person name="Barry K."/>
            <person name="Labutti K."/>
            <person name="Kuo R."/>
            <person name="Ohm R.A."/>
            <person name="Bhattacharya S.S."/>
            <person name="Shirouzu T."/>
            <person name="Yoshinaga Y."/>
            <person name="Martin F.M."/>
            <person name="Grigoriev I.V."/>
            <person name="Hibbett D.S."/>
        </authorList>
    </citation>
    <scope>NUCLEOTIDE SEQUENCE [LARGE SCALE GENOMIC DNA]</scope>
    <source>
        <strain evidence="3 4">CBS 109695</strain>
    </source>
</reference>
<feature type="domain" description="Fe2OG dioxygenase" evidence="2">
    <location>
        <begin position="181"/>
        <end position="283"/>
    </location>
</feature>
<dbReference type="GO" id="GO:0006307">
    <property type="term" value="P:DNA alkylation repair"/>
    <property type="evidence" value="ECO:0007669"/>
    <property type="project" value="TreeGrafter"/>
</dbReference>
<organism evidence="3 4">
    <name type="scientific">Athelia psychrophila</name>
    <dbReference type="NCBI Taxonomy" id="1759441"/>
    <lineage>
        <taxon>Eukaryota</taxon>
        <taxon>Fungi</taxon>
        <taxon>Dikarya</taxon>
        <taxon>Basidiomycota</taxon>
        <taxon>Agaricomycotina</taxon>
        <taxon>Agaricomycetes</taxon>
        <taxon>Agaricomycetidae</taxon>
        <taxon>Atheliales</taxon>
        <taxon>Atheliaceae</taxon>
        <taxon>Athelia</taxon>
    </lineage>
</organism>
<dbReference type="Pfam" id="PF13532">
    <property type="entry name" value="2OG-FeII_Oxy_2"/>
    <property type="match status" value="1"/>
</dbReference>
<protein>
    <recommendedName>
        <fullName evidence="2">Fe2OG dioxygenase domain-containing protein</fullName>
    </recommendedName>
</protein>
<accession>A0A166QR50</accession>
<dbReference type="STRING" id="436010.A0A166QR50"/>
<dbReference type="GO" id="GO:0051747">
    <property type="term" value="F:cytosine C-5 DNA demethylase activity"/>
    <property type="evidence" value="ECO:0007669"/>
    <property type="project" value="TreeGrafter"/>
</dbReference>
<feature type="binding site" evidence="1">
    <location>
        <position position="203"/>
    </location>
    <ligand>
        <name>substrate</name>
    </ligand>
</feature>
<sequence>MSKRTIDNFFYPSVSKKLKLADDAPEAEGNASQTSFSSYPTYPFPIPALPKAIADVLPKTPFQSPRNISDQPNLDLLYFEPYFSPKVAKELFEFLRRELFFYRVQYQIKRFGQETEVNTPRFTTVFGVDATSLFASDGSVQDNPDNLPDPKSKTLFQYTPRPLPECLQQLRVSIESATNNTFNFCLVNYYASGSDSIAYHSDDEHFLETNPTVASFSLGTRRDFLLKHKTPQPGTTPLKLPLASGDCVVMRGETQPKWLHSIPKRAGKAGEGGRINITFRKAMIREGTNNYYNYNVGKGEPFKWSQREGKMVKWTQSASASGK</sequence>
<dbReference type="GO" id="GO:0008198">
    <property type="term" value="F:ferrous iron binding"/>
    <property type="evidence" value="ECO:0007669"/>
    <property type="project" value="TreeGrafter"/>
</dbReference>